<evidence type="ECO:0000256" key="12">
    <source>
        <dbReference type="SAM" id="Phobius"/>
    </source>
</evidence>
<comment type="caution">
    <text evidence="14">The sequence shown here is derived from an EMBL/GenBank/DDBJ whole genome shotgun (WGS) entry which is preliminary data.</text>
</comment>
<proteinExistence type="predicted"/>
<dbReference type="SUPFAM" id="SSF101941">
    <property type="entry name" value="NAC domain"/>
    <property type="match status" value="1"/>
</dbReference>
<feature type="compositionally biased region" description="Basic and acidic residues" evidence="11">
    <location>
        <begin position="392"/>
        <end position="401"/>
    </location>
</feature>
<evidence type="ECO:0000256" key="10">
    <source>
        <dbReference type="ARBA" id="ARBA00023242"/>
    </source>
</evidence>
<keyword evidence="5" id="KW-0805">Transcription regulation</keyword>
<evidence type="ECO:0000256" key="7">
    <source>
        <dbReference type="ARBA" id="ARBA00023136"/>
    </source>
</evidence>
<keyword evidence="4 12" id="KW-1133">Transmembrane helix</keyword>
<accession>A0AAD5IAC3</accession>
<reference evidence="14" key="2">
    <citation type="submission" date="2023-02" db="EMBL/GenBank/DDBJ databases">
        <authorList>
            <person name="Swenson N.G."/>
            <person name="Wegrzyn J.L."/>
            <person name="Mcevoy S.L."/>
        </authorList>
    </citation>
    <scope>NUCLEOTIDE SEQUENCE</scope>
    <source>
        <strain evidence="14">91603</strain>
        <tissue evidence="14">Leaf</tissue>
    </source>
</reference>
<keyword evidence="15" id="KW-1185">Reference proteome</keyword>
<reference evidence="14" key="1">
    <citation type="journal article" date="2022" name="Plant J.">
        <title>Strategies of tolerance reflected in two North American maple genomes.</title>
        <authorList>
            <person name="McEvoy S.L."/>
            <person name="Sezen U.U."/>
            <person name="Trouern-Trend A."/>
            <person name="McMahon S.M."/>
            <person name="Schaberg P.G."/>
            <person name="Yang J."/>
            <person name="Wegrzyn J.L."/>
            <person name="Swenson N.G."/>
        </authorList>
    </citation>
    <scope>NUCLEOTIDE SEQUENCE</scope>
    <source>
        <strain evidence="14">91603</strain>
    </source>
</reference>
<feature type="compositionally biased region" description="Polar residues" evidence="11">
    <location>
        <begin position="551"/>
        <end position="564"/>
    </location>
</feature>
<dbReference type="InterPro" id="IPR003441">
    <property type="entry name" value="NAC-dom"/>
</dbReference>
<keyword evidence="9" id="KW-0804">Transcription</keyword>
<dbReference type="AlphaFoldDB" id="A0AAD5IAC3"/>
<evidence type="ECO:0000259" key="13">
    <source>
        <dbReference type="PROSITE" id="PS51005"/>
    </source>
</evidence>
<evidence type="ECO:0000256" key="8">
    <source>
        <dbReference type="ARBA" id="ARBA00023159"/>
    </source>
</evidence>
<dbReference type="FunFam" id="2.170.150.80:FF:000002">
    <property type="entry name" value="Nac domain-containing protein 86"/>
    <property type="match status" value="1"/>
</dbReference>
<dbReference type="PANTHER" id="PTHR31744:SF216">
    <property type="entry name" value="NAC TRANSCRIPTION FACTOR"/>
    <property type="match status" value="1"/>
</dbReference>
<evidence type="ECO:0000256" key="9">
    <source>
        <dbReference type="ARBA" id="ARBA00023163"/>
    </source>
</evidence>
<dbReference type="EMBL" id="JAJSOW010000107">
    <property type="protein sequence ID" value="KAI9157363.1"/>
    <property type="molecule type" value="Genomic_DNA"/>
</dbReference>
<evidence type="ECO:0000256" key="4">
    <source>
        <dbReference type="ARBA" id="ARBA00022989"/>
    </source>
</evidence>
<evidence type="ECO:0000313" key="14">
    <source>
        <dbReference type="EMBL" id="KAI9157363.1"/>
    </source>
</evidence>
<feature type="compositionally biased region" description="Basic and acidic residues" evidence="11">
    <location>
        <begin position="441"/>
        <end position="450"/>
    </location>
</feature>
<keyword evidence="6" id="KW-0238">DNA-binding</keyword>
<name>A0AAD5IAC3_ACENE</name>
<feature type="compositionally biased region" description="Polar residues" evidence="11">
    <location>
        <begin position="426"/>
        <end position="440"/>
    </location>
</feature>
<keyword evidence="8" id="KW-0010">Activator</keyword>
<dbReference type="PROSITE" id="PS51005">
    <property type="entry name" value="NAC"/>
    <property type="match status" value="1"/>
</dbReference>
<feature type="compositionally biased region" description="Polar residues" evidence="11">
    <location>
        <begin position="402"/>
        <end position="414"/>
    </location>
</feature>
<protein>
    <recommendedName>
        <fullName evidence="13">NAC domain-containing protein</fullName>
    </recommendedName>
</protein>
<evidence type="ECO:0000256" key="5">
    <source>
        <dbReference type="ARBA" id="ARBA00023015"/>
    </source>
</evidence>
<gene>
    <name evidence="14" type="ORF">LWI28_021338</name>
</gene>
<evidence type="ECO:0000256" key="6">
    <source>
        <dbReference type="ARBA" id="ARBA00023125"/>
    </source>
</evidence>
<keyword evidence="3 12" id="KW-0812">Transmembrane</keyword>
<dbReference type="GO" id="GO:0006355">
    <property type="term" value="P:regulation of DNA-templated transcription"/>
    <property type="evidence" value="ECO:0007669"/>
    <property type="project" value="InterPro"/>
</dbReference>
<dbReference type="Proteomes" id="UP001064489">
    <property type="component" value="Chromosome 12"/>
</dbReference>
<evidence type="ECO:0000256" key="1">
    <source>
        <dbReference type="ARBA" id="ARBA00004123"/>
    </source>
</evidence>
<dbReference type="PANTHER" id="PTHR31744">
    <property type="entry name" value="PROTEIN CUP-SHAPED COTYLEDON 2-RELATED"/>
    <property type="match status" value="1"/>
</dbReference>
<feature type="domain" description="NAC" evidence="13">
    <location>
        <begin position="9"/>
        <end position="159"/>
    </location>
</feature>
<sequence>MAVISLSSLPLGFRFRPTDEELVNFYLRLKINGKNKEVQVIGDIDVCKCEPWDLPDLSVIQTKDREWFFFCPQDRKYPNGHRLNRATSAGYWKATGKDRKIKSGNNLIGMKKTLVFHTGRAPKGKRTNWVMHEYRAITDDLDGSHPGQSVYVLCRLFKKQDASVEVSNRDEVDEPAESSPCLEISPMDDSLSEIALPEASPVLEIQDEKHPINVECSHLSVAKTDDIQGLVEFQSNSSNAYGAKNETAEELTAANEMDFFSIEDFGVIDSFDDMFLPLPTPVPNGIEESSNINYPVTNNSIKTSQEVQFSHESESYVTGFLDSILKTPDECLFDETDSQRNSTIESETPKNMPVVMGSGSYHDTEVAQILQPELEFHSSLLSWDDNHREAPLQVEGTREETSYSISDNSFQHPSLVQHPFHEQDAFSPSSTTGQSYNVINSHDKSNDPKEAVGNYDDGTGIKIRSRQTPSPGNPDSLAQGNAPRRIHLQHNIKGWSGSEMSTASSCVPEEQESKPNVIEEAKAEVEGSSASVYAAISASDEPQKRSHFKSSENGNISEELTTNDRPGRSDERSNSIISMGKSARGRRSIWSFLLMFRVAAFIVMLAAVLVSLVPGVY</sequence>
<dbReference type="Pfam" id="PF02365">
    <property type="entry name" value="NAM"/>
    <property type="match status" value="1"/>
</dbReference>
<organism evidence="14 15">
    <name type="scientific">Acer negundo</name>
    <name type="common">Box elder</name>
    <dbReference type="NCBI Taxonomy" id="4023"/>
    <lineage>
        <taxon>Eukaryota</taxon>
        <taxon>Viridiplantae</taxon>
        <taxon>Streptophyta</taxon>
        <taxon>Embryophyta</taxon>
        <taxon>Tracheophyta</taxon>
        <taxon>Spermatophyta</taxon>
        <taxon>Magnoliopsida</taxon>
        <taxon>eudicotyledons</taxon>
        <taxon>Gunneridae</taxon>
        <taxon>Pentapetalae</taxon>
        <taxon>rosids</taxon>
        <taxon>malvids</taxon>
        <taxon>Sapindales</taxon>
        <taxon>Sapindaceae</taxon>
        <taxon>Hippocastanoideae</taxon>
        <taxon>Acereae</taxon>
        <taxon>Acer</taxon>
    </lineage>
</organism>
<feature type="transmembrane region" description="Helical" evidence="12">
    <location>
        <begin position="589"/>
        <end position="613"/>
    </location>
</feature>
<evidence type="ECO:0000256" key="3">
    <source>
        <dbReference type="ARBA" id="ARBA00022692"/>
    </source>
</evidence>
<dbReference type="GO" id="GO:0000976">
    <property type="term" value="F:transcription cis-regulatory region binding"/>
    <property type="evidence" value="ECO:0007669"/>
    <property type="project" value="UniProtKB-ARBA"/>
</dbReference>
<evidence type="ECO:0000256" key="2">
    <source>
        <dbReference type="ARBA" id="ARBA00004167"/>
    </source>
</evidence>
<evidence type="ECO:0000256" key="11">
    <source>
        <dbReference type="SAM" id="MobiDB-lite"/>
    </source>
</evidence>
<dbReference type="Gene3D" id="2.170.150.80">
    <property type="entry name" value="NAC domain"/>
    <property type="match status" value="1"/>
</dbReference>
<dbReference type="GO" id="GO:0016020">
    <property type="term" value="C:membrane"/>
    <property type="evidence" value="ECO:0007669"/>
    <property type="project" value="UniProtKB-SubCell"/>
</dbReference>
<dbReference type="GO" id="GO:0005634">
    <property type="term" value="C:nucleus"/>
    <property type="evidence" value="ECO:0007669"/>
    <property type="project" value="UniProtKB-SubCell"/>
</dbReference>
<feature type="region of interest" description="Disordered" evidence="11">
    <location>
        <begin position="392"/>
        <end position="516"/>
    </location>
</feature>
<dbReference type="InterPro" id="IPR036093">
    <property type="entry name" value="NAC_dom_sf"/>
</dbReference>
<keyword evidence="7 12" id="KW-0472">Membrane</keyword>
<evidence type="ECO:0000313" key="15">
    <source>
        <dbReference type="Proteomes" id="UP001064489"/>
    </source>
</evidence>
<keyword evidence="10" id="KW-0539">Nucleus</keyword>
<comment type="subcellular location">
    <subcellularLocation>
        <location evidence="2">Membrane</location>
        <topology evidence="2">Single-pass membrane protein</topology>
    </subcellularLocation>
    <subcellularLocation>
        <location evidence="1">Nucleus</location>
    </subcellularLocation>
</comment>
<feature type="region of interest" description="Disordered" evidence="11">
    <location>
        <begin position="537"/>
        <end position="577"/>
    </location>
</feature>